<dbReference type="EMBL" id="JAIWYP010000013">
    <property type="protein sequence ID" value="KAH3717782.1"/>
    <property type="molecule type" value="Genomic_DNA"/>
</dbReference>
<reference evidence="2" key="2">
    <citation type="submission" date="2020-11" db="EMBL/GenBank/DDBJ databases">
        <authorList>
            <person name="McCartney M.A."/>
            <person name="Auch B."/>
            <person name="Kono T."/>
            <person name="Mallez S."/>
            <person name="Becker A."/>
            <person name="Gohl D.M."/>
            <person name="Silverstein K.A.T."/>
            <person name="Koren S."/>
            <person name="Bechman K.B."/>
            <person name="Herman A."/>
            <person name="Abrahante J.E."/>
            <person name="Garbe J."/>
        </authorList>
    </citation>
    <scope>NUCLEOTIDE SEQUENCE</scope>
    <source>
        <strain evidence="2">Duluth1</strain>
        <tissue evidence="2">Whole animal</tissue>
    </source>
</reference>
<sequence length="53" mass="6152">MLRTPGSLPVKAASRETMDPHRRHPSLSPPLPDRSPSLLYRRHMGPNRFQRIH</sequence>
<evidence type="ECO:0000256" key="1">
    <source>
        <dbReference type="SAM" id="MobiDB-lite"/>
    </source>
</evidence>
<evidence type="ECO:0000313" key="2">
    <source>
        <dbReference type="EMBL" id="KAH3717782.1"/>
    </source>
</evidence>
<dbReference type="Proteomes" id="UP000828390">
    <property type="component" value="Unassembled WGS sequence"/>
</dbReference>
<name>A0A9D4HG64_DREPO</name>
<accession>A0A9D4HG64</accession>
<reference evidence="2" key="1">
    <citation type="journal article" date="2019" name="bioRxiv">
        <title>The Genome of the Zebra Mussel, Dreissena polymorpha: A Resource for Invasive Species Research.</title>
        <authorList>
            <person name="McCartney M.A."/>
            <person name="Auch B."/>
            <person name="Kono T."/>
            <person name="Mallez S."/>
            <person name="Zhang Y."/>
            <person name="Obille A."/>
            <person name="Becker A."/>
            <person name="Abrahante J.E."/>
            <person name="Garbe J."/>
            <person name="Badalamenti J.P."/>
            <person name="Herman A."/>
            <person name="Mangelson H."/>
            <person name="Liachko I."/>
            <person name="Sullivan S."/>
            <person name="Sone E.D."/>
            <person name="Koren S."/>
            <person name="Silverstein K.A.T."/>
            <person name="Beckman K.B."/>
            <person name="Gohl D.M."/>
        </authorList>
    </citation>
    <scope>NUCLEOTIDE SEQUENCE</scope>
    <source>
        <strain evidence="2">Duluth1</strain>
        <tissue evidence="2">Whole animal</tissue>
    </source>
</reference>
<evidence type="ECO:0000313" key="3">
    <source>
        <dbReference type="Proteomes" id="UP000828390"/>
    </source>
</evidence>
<feature type="compositionally biased region" description="Basic residues" evidence="1">
    <location>
        <begin position="40"/>
        <end position="53"/>
    </location>
</feature>
<proteinExistence type="predicted"/>
<keyword evidence="3" id="KW-1185">Reference proteome</keyword>
<feature type="region of interest" description="Disordered" evidence="1">
    <location>
        <begin position="1"/>
        <end position="53"/>
    </location>
</feature>
<organism evidence="2 3">
    <name type="scientific">Dreissena polymorpha</name>
    <name type="common">Zebra mussel</name>
    <name type="synonym">Mytilus polymorpha</name>
    <dbReference type="NCBI Taxonomy" id="45954"/>
    <lineage>
        <taxon>Eukaryota</taxon>
        <taxon>Metazoa</taxon>
        <taxon>Spiralia</taxon>
        <taxon>Lophotrochozoa</taxon>
        <taxon>Mollusca</taxon>
        <taxon>Bivalvia</taxon>
        <taxon>Autobranchia</taxon>
        <taxon>Heteroconchia</taxon>
        <taxon>Euheterodonta</taxon>
        <taxon>Imparidentia</taxon>
        <taxon>Neoheterodontei</taxon>
        <taxon>Myida</taxon>
        <taxon>Dreissenoidea</taxon>
        <taxon>Dreissenidae</taxon>
        <taxon>Dreissena</taxon>
    </lineage>
</organism>
<dbReference type="AlphaFoldDB" id="A0A9D4HG64"/>
<protein>
    <submittedName>
        <fullName evidence="2">Uncharacterized protein</fullName>
    </submittedName>
</protein>
<gene>
    <name evidence="2" type="ORF">DPMN_060578</name>
</gene>
<comment type="caution">
    <text evidence="2">The sequence shown here is derived from an EMBL/GenBank/DDBJ whole genome shotgun (WGS) entry which is preliminary data.</text>
</comment>